<dbReference type="Proteomes" id="UP001160550">
    <property type="component" value="Unassembled WGS sequence"/>
</dbReference>
<dbReference type="SUPFAM" id="SSF50249">
    <property type="entry name" value="Nucleic acid-binding proteins"/>
    <property type="match status" value="1"/>
</dbReference>
<dbReference type="NCBIfam" id="TIGR02222">
    <property type="entry name" value="chap_CsaA"/>
    <property type="match status" value="1"/>
</dbReference>
<feature type="domain" description="TRNA-binding" evidence="4">
    <location>
        <begin position="22"/>
        <end position="126"/>
    </location>
</feature>
<reference evidence="5" key="2">
    <citation type="submission" date="2023-04" db="EMBL/GenBank/DDBJ databases">
        <authorList>
            <person name="Sun J.-Q."/>
        </authorList>
    </citation>
    <scope>NUCLEOTIDE SEQUENCE</scope>
    <source>
        <strain evidence="5">CC-YY355</strain>
    </source>
</reference>
<dbReference type="InterPro" id="IPR012340">
    <property type="entry name" value="NA-bd_OB-fold"/>
</dbReference>
<gene>
    <name evidence="5" type="ORF">QF205_11270</name>
</gene>
<dbReference type="PANTHER" id="PTHR11586:SF37">
    <property type="entry name" value="TRNA-BINDING DOMAIN-CONTAINING PROTEIN"/>
    <property type="match status" value="1"/>
</dbReference>
<proteinExistence type="predicted"/>
<reference evidence="5" key="1">
    <citation type="journal article" date="2007" name="Int. J. Syst. Evol. Microbiol.">
        <title>Luteimonas composti sp. nov., a moderately thermophilic bacterium isolated from food waste.</title>
        <authorList>
            <person name="Young C.C."/>
            <person name="Kampfer P."/>
            <person name="Chen W.M."/>
            <person name="Yen W.S."/>
            <person name="Arun A.B."/>
            <person name="Lai W.A."/>
            <person name="Shen F.T."/>
            <person name="Rekha P.D."/>
            <person name="Lin K.Y."/>
            <person name="Chou J.H."/>
        </authorList>
    </citation>
    <scope>NUCLEOTIDE SEQUENCE</scope>
    <source>
        <strain evidence="5">CC-YY355</strain>
    </source>
</reference>
<dbReference type="PROSITE" id="PS50886">
    <property type="entry name" value="TRBD"/>
    <property type="match status" value="1"/>
</dbReference>
<dbReference type="NCBIfam" id="NF007494">
    <property type="entry name" value="PRK10089.1-3"/>
    <property type="match status" value="1"/>
</dbReference>
<evidence type="ECO:0000256" key="2">
    <source>
        <dbReference type="ARBA" id="ARBA00022884"/>
    </source>
</evidence>
<sequence length="126" mass="13680">MPPTAQDATIPRPATQDIDWNDFLKVELRVGRVLSARAFPEARKPAYVLEVDFGPDIGVRKSSAQITALYEADALVGRLVVGVVNFPPKQVGPLMSQCLVTGFHDAEGRVALCVPDRDVPLGTRLL</sequence>
<comment type="caution">
    <text evidence="5">The sequence shown here is derived from an EMBL/GenBank/DDBJ whole genome shotgun (WGS) entry which is preliminary data.</text>
</comment>
<protein>
    <submittedName>
        <fullName evidence="5">tRNA-binding protein</fullName>
    </submittedName>
</protein>
<evidence type="ECO:0000256" key="3">
    <source>
        <dbReference type="PROSITE-ProRule" id="PRU00209"/>
    </source>
</evidence>
<evidence type="ECO:0000256" key="1">
    <source>
        <dbReference type="ARBA" id="ARBA00022555"/>
    </source>
</evidence>
<evidence type="ECO:0000259" key="4">
    <source>
        <dbReference type="PROSITE" id="PS50886"/>
    </source>
</evidence>
<dbReference type="Pfam" id="PF01588">
    <property type="entry name" value="tRNA_bind"/>
    <property type="match status" value="1"/>
</dbReference>
<keyword evidence="6" id="KW-1185">Reference proteome</keyword>
<dbReference type="InterPro" id="IPR051270">
    <property type="entry name" value="Tyrosine-tRNA_ligase_regulator"/>
</dbReference>
<dbReference type="RefSeq" id="WP_280942859.1">
    <property type="nucleotide sequence ID" value="NZ_JARYGX010000021.1"/>
</dbReference>
<dbReference type="EMBL" id="JARYGX010000021">
    <property type="protein sequence ID" value="MDH7453644.1"/>
    <property type="molecule type" value="Genomic_DNA"/>
</dbReference>
<dbReference type="InterPro" id="IPR002547">
    <property type="entry name" value="tRNA-bd_dom"/>
</dbReference>
<dbReference type="CDD" id="cd02798">
    <property type="entry name" value="tRNA_bind_CsaA"/>
    <property type="match status" value="1"/>
</dbReference>
<dbReference type="NCBIfam" id="NF007495">
    <property type="entry name" value="PRK10089.1-4"/>
    <property type="match status" value="1"/>
</dbReference>
<dbReference type="Gene3D" id="2.40.50.140">
    <property type="entry name" value="Nucleic acid-binding proteins"/>
    <property type="match status" value="1"/>
</dbReference>
<dbReference type="NCBIfam" id="NF007493">
    <property type="entry name" value="PRK10089.1-2"/>
    <property type="match status" value="1"/>
</dbReference>
<keyword evidence="2 3" id="KW-0694">RNA-binding</keyword>
<evidence type="ECO:0000313" key="6">
    <source>
        <dbReference type="Proteomes" id="UP001160550"/>
    </source>
</evidence>
<dbReference type="InterPro" id="IPR008231">
    <property type="entry name" value="CsaA"/>
</dbReference>
<organism evidence="5 6">
    <name type="scientific">Luteimonas composti</name>
    <dbReference type="NCBI Taxonomy" id="398257"/>
    <lineage>
        <taxon>Bacteria</taxon>
        <taxon>Pseudomonadati</taxon>
        <taxon>Pseudomonadota</taxon>
        <taxon>Gammaproteobacteria</taxon>
        <taxon>Lysobacterales</taxon>
        <taxon>Lysobacteraceae</taxon>
        <taxon>Luteimonas</taxon>
    </lineage>
</organism>
<accession>A0ABT6MSQ3</accession>
<dbReference type="PANTHER" id="PTHR11586">
    <property type="entry name" value="TRNA-AMINOACYLATION COFACTOR ARC1 FAMILY MEMBER"/>
    <property type="match status" value="1"/>
</dbReference>
<keyword evidence="1 3" id="KW-0820">tRNA-binding</keyword>
<evidence type="ECO:0000313" key="5">
    <source>
        <dbReference type="EMBL" id="MDH7453644.1"/>
    </source>
</evidence>
<name>A0ABT6MSQ3_9GAMM</name>